<evidence type="ECO:0000313" key="2">
    <source>
        <dbReference type="Proteomes" id="UP001060085"/>
    </source>
</evidence>
<name>A0ACC0A847_CATRO</name>
<organism evidence="1 2">
    <name type="scientific">Catharanthus roseus</name>
    <name type="common">Madagascar periwinkle</name>
    <name type="synonym">Vinca rosea</name>
    <dbReference type="NCBI Taxonomy" id="4058"/>
    <lineage>
        <taxon>Eukaryota</taxon>
        <taxon>Viridiplantae</taxon>
        <taxon>Streptophyta</taxon>
        <taxon>Embryophyta</taxon>
        <taxon>Tracheophyta</taxon>
        <taxon>Spermatophyta</taxon>
        <taxon>Magnoliopsida</taxon>
        <taxon>eudicotyledons</taxon>
        <taxon>Gunneridae</taxon>
        <taxon>Pentapetalae</taxon>
        <taxon>asterids</taxon>
        <taxon>lamiids</taxon>
        <taxon>Gentianales</taxon>
        <taxon>Apocynaceae</taxon>
        <taxon>Rauvolfioideae</taxon>
        <taxon>Vinceae</taxon>
        <taxon>Catharanthinae</taxon>
        <taxon>Catharanthus</taxon>
    </lineage>
</organism>
<sequence length="128" mass="15868">MRLIHCLNWGYYNFFYYVLAFDICYILGENLDFDYPFPSKTFVRRLNYKEHFSKSPHAQPDKNWIDMFVCKFSQYIYPAHKHLVLYRFFYILQEHENKAMYILAIYRNRMISHSFLKYKRCCPFHQGV</sequence>
<keyword evidence="2" id="KW-1185">Reference proteome</keyword>
<gene>
    <name evidence="1" type="ORF">M9H77_25848</name>
</gene>
<dbReference type="EMBL" id="CM044706">
    <property type="protein sequence ID" value="KAI5657055.1"/>
    <property type="molecule type" value="Genomic_DNA"/>
</dbReference>
<evidence type="ECO:0000313" key="1">
    <source>
        <dbReference type="EMBL" id="KAI5657055.1"/>
    </source>
</evidence>
<dbReference type="Proteomes" id="UP001060085">
    <property type="component" value="Linkage Group LG06"/>
</dbReference>
<protein>
    <submittedName>
        <fullName evidence="1">Uncharacterized protein</fullName>
    </submittedName>
</protein>
<comment type="caution">
    <text evidence="1">The sequence shown here is derived from an EMBL/GenBank/DDBJ whole genome shotgun (WGS) entry which is preliminary data.</text>
</comment>
<accession>A0ACC0A847</accession>
<proteinExistence type="predicted"/>
<reference evidence="2" key="1">
    <citation type="journal article" date="2023" name="Nat. Plants">
        <title>Single-cell RNA sequencing provides a high-resolution roadmap for understanding the multicellular compartmentation of specialized metabolism.</title>
        <authorList>
            <person name="Sun S."/>
            <person name="Shen X."/>
            <person name="Li Y."/>
            <person name="Li Y."/>
            <person name="Wang S."/>
            <person name="Li R."/>
            <person name="Zhang H."/>
            <person name="Shen G."/>
            <person name="Guo B."/>
            <person name="Wei J."/>
            <person name="Xu J."/>
            <person name="St-Pierre B."/>
            <person name="Chen S."/>
            <person name="Sun C."/>
        </authorList>
    </citation>
    <scope>NUCLEOTIDE SEQUENCE [LARGE SCALE GENOMIC DNA]</scope>
</reference>